<sequence>MMQYLKLNELEYIKVKELNQARIAKISEVVYQYSNNMAMQETLCAEIEKDFEAKLAATLMKEKMAGYAAFKLTPEGDVLALVKNSSDKSPVQVK</sequence>
<keyword evidence="2" id="KW-1185">Reference proteome</keyword>
<proteinExistence type="predicted"/>
<dbReference type="KEGG" id="nib:GU926_09460"/>
<gene>
    <name evidence="1" type="ORF">GU926_09460</name>
</gene>
<evidence type="ECO:0000313" key="1">
    <source>
        <dbReference type="EMBL" id="QHL87651.1"/>
    </source>
</evidence>
<accession>A0A6P1P056</accession>
<protein>
    <submittedName>
        <fullName evidence="1">Uncharacterized protein</fullName>
    </submittedName>
</protein>
<dbReference type="RefSeq" id="WP_160691253.1">
    <property type="nucleotide sequence ID" value="NZ_CP047897.1"/>
</dbReference>
<reference evidence="1 2" key="1">
    <citation type="submission" date="2020-01" db="EMBL/GenBank/DDBJ databases">
        <authorList>
            <person name="Kim M."/>
        </authorList>
    </citation>
    <scope>NUCLEOTIDE SEQUENCE [LARGE SCALE GENOMIC DNA]</scope>
    <source>
        <strain evidence="1 2">BT10</strain>
    </source>
</reference>
<dbReference type="AlphaFoldDB" id="A0A6P1P056"/>
<dbReference type="EMBL" id="CP047897">
    <property type="protein sequence ID" value="QHL87651.1"/>
    <property type="molecule type" value="Genomic_DNA"/>
</dbReference>
<dbReference type="Proteomes" id="UP000464214">
    <property type="component" value="Chromosome"/>
</dbReference>
<name>A0A6P1P056_9BACT</name>
<organism evidence="1 2">
    <name type="scientific">Nibribacter ruber</name>
    <dbReference type="NCBI Taxonomy" id="2698458"/>
    <lineage>
        <taxon>Bacteria</taxon>
        <taxon>Pseudomonadati</taxon>
        <taxon>Bacteroidota</taxon>
        <taxon>Cytophagia</taxon>
        <taxon>Cytophagales</taxon>
        <taxon>Hymenobacteraceae</taxon>
        <taxon>Nibribacter</taxon>
    </lineage>
</organism>
<evidence type="ECO:0000313" key="2">
    <source>
        <dbReference type="Proteomes" id="UP000464214"/>
    </source>
</evidence>